<keyword evidence="4 11" id="KW-0444">Lipid biosynthesis</keyword>
<dbReference type="NCBIfam" id="TIGR00556">
    <property type="entry name" value="pantethn_trn"/>
    <property type="match status" value="1"/>
</dbReference>
<protein>
    <recommendedName>
        <fullName evidence="11">Holo-[acyl-carrier-protein] synthase</fullName>
        <shortName evidence="11">Holo-ACP synthase</shortName>
        <ecNumber evidence="11">2.7.8.7</ecNumber>
    </recommendedName>
    <alternativeName>
        <fullName evidence="11">4'-phosphopantetheinyl transferase AcpS</fullName>
    </alternativeName>
</protein>
<dbReference type="InterPro" id="IPR050559">
    <property type="entry name" value="P-Pant_transferase_sf"/>
</dbReference>
<keyword evidence="8 11" id="KW-0460">Magnesium</keyword>
<keyword evidence="5 11" id="KW-0808">Transferase</keyword>
<keyword evidence="9 11" id="KW-0443">Lipid metabolism</keyword>
<dbReference type="EC" id="2.7.8.7" evidence="11"/>
<evidence type="ECO:0000313" key="14">
    <source>
        <dbReference type="Proteomes" id="UP000182089"/>
    </source>
</evidence>
<evidence type="ECO:0000256" key="9">
    <source>
        <dbReference type="ARBA" id="ARBA00023098"/>
    </source>
</evidence>
<evidence type="ECO:0000313" key="13">
    <source>
        <dbReference type="EMBL" id="SEM77404.1"/>
    </source>
</evidence>
<evidence type="ECO:0000256" key="1">
    <source>
        <dbReference type="ARBA" id="ARBA00001946"/>
    </source>
</evidence>
<keyword evidence="3 11" id="KW-0963">Cytoplasm</keyword>
<dbReference type="PANTHER" id="PTHR12215:SF10">
    <property type="entry name" value="L-AMINOADIPATE-SEMIALDEHYDE DEHYDROGENASE-PHOSPHOPANTETHEINYL TRANSFERASE"/>
    <property type="match status" value="1"/>
</dbReference>
<evidence type="ECO:0000256" key="11">
    <source>
        <dbReference type="HAMAP-Rule" id="MF_00101"/>
    </source>
</evidence>
<keyword evidence="10 11" id="KW-0275">Fatty acid biosynthesis</keyword>
<organism evidence="13 14">
    <name type="scientific">Ligilactobacillus ruminis</name>
    <dbReference type="NCBI Taxonomy" id="1623"/>
    <lineage>
        <taxon>Bacteria</taxon>
        <taxon>Bacillati</taxon>
        <taxon>Bacillota</taxon>
        <taxon>Bacilli</taxon>
        <taxon>Lactobacillales</taxon>
        <taxon>Lactobacillaceae</taxon>
        <taxon>Ligilactobacillus</taxon>
    </lineage>
</organism>
<name>A0ABY1ACC6_9LACO</name>
<dbReference type="InterPro" id="IPR037143">
    <property type="entry name" value="4-PPantetheinyl_Trfase_dom_sf"/>
</dbReference>
<evidence type="ECO:0000256" key="7">
    <source>
        <dbReference type="ARBA" id="ARBA00022832"/>
    </source>
</evidence>
<dbReference type="HAMAP" id="MF_00101">
    <property type="entry name" value="AcpS"/>
    <property type="match status" value="1"/>
</dbReference>
<feature type="binding site" evidence="11">
    <location>
        <position position="8"/>
    </location>
    <ligand>
        <name>Mg(2+)</name>
        <dbReference type="ChEBI" id="CHEBI:18420"/>
    </ligand>
</feature>
<evidence type="ECO:0000256" key="4">
    <source>
        <dbReference type="ARBA" id="ARBA00022516"/>
    </source>
</evidence>
<comment type="similarity">
    <text evidence="11">Belongs to the P-Pant transferase superfamily. AcpS family.</text>
</comment>
<reference evidence="13 14" key="1">
    <citation type="submission" date="2016-10" db="EMBL/GenBank/DDBJ databases">
        <authorList>
            <person name="Varghese N."/>
            <person name="Submissions S."/>
        </authorList>
    </citation>
    <scope>NUCLEOTIDE SEQUENCE [LARGE SCALE GENOMIC DNA]</scope>
    <source>
        <strain evidence="13 14">WC1T17</strain>
    </source>
</reference>
<comment type="catalytic activity">
    <reaction evidence="11">
        <text>apo-[ACP] + CoA = holo-[ACP] + adenosine 3',5'-bisphosphate + H(+)</text>
        <dbReference type="Rhea" id="RHEA:12068"/>
        <dbReference type="Rhea" id="RHEA-COMP:9685"/>
        <dbReference type="Rhea" id="RHEA-COMP:9690"/>
        <dbReference type="ChEBI" id="CHEBI:15378"/>
        <dbReference type="ChEBI" id="CHEBI:29999"/>
        <dbReference type="ChEBI" id="CHEBI:57287"/>
        <dbReference type="ChEBI" id="CHEBI:58343"/>
        <dbReference type="ChEBI" id="CHEBI:64479"/>
        <dbReference type="EC" id="2.7.8.7"/>
    </reaction>
</comment>
<evidence type="ECO:0000256" key="10">
    <source>
        <dbReference type="ARBA" id="ARBA00023160"/>
    </source>
</evidence>
<dbReference type="PANTHER" id="PTHR12215">
    <property type="entry name" value="PHOSPHOPANTETHEINE TRANSFERASE"/>
    <property type="match status" value="1"/>
</dbReference>
<dbReference type="InterPro" id="IPR008278">
    <property type="entry name" value="4-PPantetheinyl_Trfase_dom"/>
</dbReference>
<comment type="similarity">
    <text evidence="2">Belongs to the P-Pant transferase superfamily. Gsp/Sfp/HetI/AcpT family.</text>
</comment>
<feature type="binding site" evidence="11">
    <location>
        <position position="58"/>
    </location>
    <ligand>
        <name>Mg(2+)</name>
        <dbReference type="ChEBI" id="CHEBI:18420"/>
    </ligand>
</feature>
<keyword evidence="6 11" id="KW-0479">Metal-binding</keyword>
<comment type="cofactor">
    <cofactor evidence="1 11">
        <name>Mg(2+)</name>
        <dbReference type="ChEBI" id="CHEBI:18420"/>
    </cofactor>
</comment>
<dbReference type="Pfam" id="PF01648">
    <property type="entry name" value="ACPS"/>
    <property type="match status" value="1"/>
</dbReference>
<gene>
    <name evidence="11" type="primary">acpS</name>
    <name evidence="13" type="ORF">SAMN05216431_108107</name>
</gene>
<dbReference type="InterPro" id="IPR002582">
    <property type="entry name" value="ACPS"/>
</dbReference>
<evidence type="ECO:0000256" key="3">
    <source>
        <dbReference type="ARBA" id="ARBA00022490"/>
    </source>
</evidence>
<evidence type="ECO:0000256" key="2">
    <source>
        <dbReference type="ARBA" id="ARBA00010990"/>
    </source>
</evidence>
<evidence type="ECO:0000256" key="5">
    <source>
        <dbReference type="ARBA" id="ARBA00022679"/>
    </source>
</evidence>
<dbReference type="Gene3D" id="3.90.470.20">
    <property type="entry name" value="4'-phosphopantetheinyl transferase domain"/>
    <property type="match status" value="1"/>
</dbReference>
<proteinExistence type="inferred from homology"/>
<comment type="function">
    <text evidence="11">Transfers the 4'-phosphopantetheine moiety from coenzyme A to a Ser of acyl-carrier-protein.</text>
</comment>
<dbReference type="NCBIfam" id="TIGR00516">
    <property type="entry name" value="acpS"/>
    <property type="match status" value="1"/>
</dbReference>
<dbReference type="SUPFAM" id="SSF56214">
    <property type="entry name" value="4'-phosphopantetheinyl transferase"/>
    <property type="match status" value="1"/>
</dbReference>
<evidence type="ECO:0000256" key="6">
    <source>
        <dbReference type="ARBA" id="ARBA00022723"/>
    </source>
</evidence>
<accession>A0ABY1ACC6</accession>
<dbReference type="InterPro" id="IPR004568">
    <property type="entry name" value="Ppantetheine-prot_Trfase_dom"/>
</dbReference>
<dbReference type="Proteomes" id="UP000182089">
    <property type="component" value="Unassembled WGS sequence"/>
</dbReference>
<keyword evidence="7 11" id="KW-0276">Fatty acid metabolism</keyword>
<feature type="domain" description="4'-phosphopantetheinyl transferase" evidence="12">
    <location>
        <begin position="6"/>
        <end position="108"/>
    </location>
</feature>
<sequence length="122" mass="13822">MIFGHGIDLTEIERIKKADMKNPHFARKVLTENEWTYFNELKGKRRFEYLAGRFSAKEAYSKALGTGIGKFVSLQAVEILNDASGKPYINKHPRLGLLKTHLSISHTDSLVMTSVILEEINS</sequence>
<comment type="caution">
    <text evidence="13">The sequence shown here is derived from an EMBL/GenBank/DDBJ whole genome shotgun (WGS) entry which is preliminary data.</text>
</comment>
<evidence type="ECO:0000256" key="8">
    <source>
        <dbReference type="ARBA" id="ARBA00022842"/>
    </source>
</evidence>
<evidence type="ECO:0000259" key="12">
    <source>
        <dbReference type="Pfam" id="PF01648"/>
    </source>
</evidence>
<comment type="subcellular location">
    <subcellularLocation>
        <location evidence="11">Cytoplasm</location>
    </subcellularLocation>
</comment>
<dbReference type="EMBL" id="FOCC01000008">
    <property type="protein sequence ID" value="SEM77404.1"/>
    <property type="molecule type" value="Genomic_DNA"/>
</dbReference>